<keyword evidence="2" id="KW-1185">Reference proteome</keyword>
<accession>A0A914CKX9</accession>
<organism evidence="2 3">
    <name type="scientific">Acrobeloides nanus</name>
    <dbReference type="NCBI Taxonomy" id="290746"/>
    <lineage>
        <taxon>Eukaryota</taxon>
        <taxon>Metazoa</taxon>
        <taxon>Ecdysozoa</taxon>
        <taxon>Nematoda</taxon>
        <taxon>Chromadorea</taxon>
        <taxon>Rhabditida</taxon>
        <taxon>Tylenchina</taxon>
        <taxon>Cephalobomorpha</taxon>
        <taxon>Cephaloboidea</taxon>
        <taxon>Cephalobidae</taxon>
        <taxon>Acrobeloides</taxon>
    </lineage>
</organism>
<reference evidence="3" key="1">
    <citation type="submission" date="2022-11" db="UniProtKB">
        <authorList>
            <consortium name="WormBaseParasite"/>
        </authorList>
    </citation>
    <scope>IDENTIFICATION</scope>
</reference>
<feature type="chain" id="PRO_5037987482" evidence="1">
    <location>
        <begin position="21"/>
        <end position="97"/>
    </location>
</feature>
<dbReference type="AlphaFoldDB" id="A0A914CKX9"/>
<evidence type="ECO:0000313" key="2">
    <source>
        <dbReference type="Proteomes" id="UP000887540"/>
    </source>
</evidence>
<name>A0A914CKX9_9BILA</name>
<proteinExistence type="predicted"/>
<protein>
    <submittedName>
        <fullName evidence="3">Uncharacterized protein</fullName>
    </submittedName>
</protein>
<evidence type="ECO:0000256" key="1">
    <source>
        <dbReference type="SAM" id="SignalP"/>
    </source>
</evidence>
<feature type="signal peptide" evidence="1">
    <location>
        <begin position="1"/>
        <end position="20"/>
    </location>
</feature>
<keyword evidence="1" id="KW-0732">Signal</keyword>
<dbReference type="Proteomes" id="UP000887540">
    <property type="component" value="Unplaced"/>
</dbReference>
<dbReference type="WBParaSite" id="ACRNAN_scaffold1193.g12904.t1">
    <property type="protein sequence ID" value="ACRNAN_scaffold1193.g12904.t1"/>
    <property type="gene ID" value="ACRNAN_scaffold1193.g12904"/>
</dbReference>
<sequence length="97" mass="11409">MRHLFAVSILFLVLLQLGEARTYRVESFLKRIRNEASDMLLEINAAKEKEYVSKKFHTRIPQEKLNVLEEDMDSDEDELAPLVLEDIVFELRPTNVF</sequence>
<evidence type="ECO:0000313" key="3">
    <source>
        <dbReference type="WBParaSite" id="ACRNAN_scaffold1193.g12904.t1"/>
    </source>
</evidence>